<name>A0ABV5LWV8_9ACTN</name>
<protein>
    <submittedName>
        <fullName evidence="4">Acyltransferase</fullName>
        <ecNumber evidence="4">2.3.1.-</ecNumber>
    </submittedName>
</protein>
<dbReference type="PANTHER" id="PTHR23416">
    <property type="entry name" value="SIALIC ACID SYNTHASE-RELATED"/>
    <property type="match status" value="1"/>
</dbReference>
<keyword evidence="4" id="KW-0012">Acyltransferase</keyword>
<dbReference type="EMBL" id="JBHMDM010000007">
    <property type="protein sequence ID" value="MFB9378533.1"/>
    <property type="molecule type" value="Genomic_DNA"/>
</dbReference>
<gene>
    <name evidence="4" type="ORF">ACFFVI_16330</name>
</gene>
<dbReference type="SUPFAM" id="SSF51161">
    <property type="entry name" value="Trimeric LpxA-like enzymes"/>
    <property type="match status" value="1"/>
</dbReference>
<dbReference type="PROSITE" id="PS00101">
    <property type="entry name" value="HEXAPEP_TRANSFERASES"/>
    <property type="match status" value="1"/>
</dbReference>
<organism evidence="4 5">
    <name type="scientific">Kineococcus gynurae</name>
    <dbReference type="NCBI Taxonomy" id="452979"/>
    <lineage>
        <taxon>Bacteria</taxon>
        <taxon>Bacillati</taxon>
        <taxon>Actinomycetota</taxon>
        <taxon>Actinomycetes</taxon>
        <taxon>Kineosporiales</taxon>
        <taxon>Kineosporiaceae</taxon>
        <taxon>Kineococcus</taxon>
    </lineage>
</organism>
<dbReference type="Gene3D" id="2.160.10.10">
    <property type="entry name" value="Hexapeptide repeat proteins"/>
    <property type="match status" value="1"/>
</dbReference>
<evidence type="ECO:0000313" key="5">
    <source>
        <dbReference type="Proteomes" id="UP001589748"/>
    </source>
</evidence>
<dbReference type="Pfam" id="PF00132">
    <property type="entry name" value="Hexapep"/>
    <property type="match status" value="1"/>
</dbReference>
<keyword evidence="1 4" id="KW-0808">Transferase</keyword>
<evidence type="ECO:0000256" key="2">
    <source>
        <dbReference type="ARBA" id="ARBA00022737"/>
    </source>
</evidence>
<dbReference type="RefSeq" id="WP_380136817.1">
    <property type="nucleotide sequence ID" value="NZ_JBHLUI010000008.1"/>
</dbReference>
<accession>A0ABV5LWV8</accession>
<keyword evidence="2" id="KW-0677">Repeat</keyword>
<feature type="region of interest" description="Disordered" evidence="3">
    <location>
        <begin position="176"/>
        <end position="195"/>
    </location>
</feature>
<sequence length="195" mass="20558">MAGAVPDRVRRLLDPRSWLHALRMVDFYAANHVAQVRALRAGPGLRMSPSASLRNGERITLGTEVHVGERCCLWAGDSSGRITLGDNVLLAPEVFITASNYGTRRGEPIMYQAKREAEVVVGRDVWLGARVLVMPGVRIGDEVVVAAGAVVTKDLPSGCIAGGVPARVIGWREPAADGAPSAVDPAATADGGVTR</sequence>
<reference evidence="4 5" key="1">
    <citation type="submission" date="2024-09" db="EMBL/GenBank/DDBJ databases">
        <authorList>
            <person name="Sun Q."/>
            <person name="Mori K."/>
        </authorList>
    </citation>
    <scope>NUCLEOTIDE SEQUENCE [LARGE SCALE GENOMIC DNA]</scope>
    <source>
        <strain evidence="4 5">TISTR 1856</strain>
    </source>
</reference>
<dbReference type="InterPro" id="IPR051159">
    <property type="entry name" value="Hexapeptide_acetyltransf"/>
</dbReference>
<evidence type="ECO:0000256" key="1">
    <source>
        <dbReference type="ARBA" id="ARBA00022679"/>
    </source>
</evidence>
<evidence type="ECO:0000256" key="3">
    <source>
        <dbReference type="SAM" id="MobiDB-lite"/>
    </source>
</evidence>
<proteinExistence type="predicted"/>
<evidence type="ECO:0000313" key="4">
    <source>
        <dbReference type="EMBL" id="MFB9378533.1"/>
    </source>
</evidence>
<dbReference type="EC" id="2.3.1.-" evidence="4"/>
<keyword evidence="5" id="KW-1185">Reference proteome</keyword>
<comment type="caution">
    <text evidence="4">The sequence shown here is derived from an EMBL/GenBank/DDBJ whole genome shotgun (WGS) entry which is preliminary data.</text>
</comment>
<dbReference type="InterPro" id="IPR001451">
    <property type="entry name" value="Hexapep"/>
</dbReference>
<dbReference type="InterPro" id="IPR011004">
    <property type="entry name" value="Trimer_LpxA-like_sf"/>
</dbReference>
<dbReference type="Proteomes" id="UP001589748">
    <property type="component" value="Unassembled WGS sequence"/>
</dbReference>
<dbReference type="GO" id="GO:0016746">
    <property type="term" value="F:acyltransferase activity"/>
    <property type="evidence" value="ECO:0007669"/>
    <property type="project" value="UniProtKB-KW"/>
</dbReference>
<dbReference type="CDD" id="cd04647">
    <property type="entry name" value="LbH_MAT_like"/>
    <property type="match status" value="1"/>
</dbReference>
<dbReference type="InterPro" id="IPR018357">
    <property type="entry name" value="Hexapep_transf_CS"/>
</dbReference>